<dbReference type="SUPFAM" id="SSF50118">
    <property type="entry name" value="Cell growth inhibitor/plasmid maintenance toxic component"/>
    <property type="match status" value="1"/>
</dbReference>
<dbReference type="Gene3D" id="2.30.30.110">
    <property type="match status" value="1"/>
</dbReference>
<dbReference type="Proteomes" id="UP000176901">
    <property type="component" value="Unassembled WGS sequence"/>
</dbReference>
<name>A0A1G2R535_9BACT</name>
<dbReference type="InterPro" id="IPR003477">
    <property type="entry name" value="PemK-like"/>
</dbReference>
<organism evidence="1 2">
    <name type="scientific">Candidatus Wildermuthbacteria bacterium RIFCSPHIGHO2_02_FULL_47_12</name>
    <dbReference type="NCBI Taxonomy" id="1802451"/>
    <lineage>
        <taxon>Bacteria</taxon>
        <taxon>Candidatus Wildermuthiibacteriota</taxon>
    </lineage>
</organism>
<comment type="caution">
    <text evidence="1">The sequence shown here is derived from an EMBL/GenBank/DDBJ whole genome shotgun (WGS) entry which is preliminary data.</text>
</comment>
<evidence type="ECO:0008006" key="3">
    <source>
        <dbReference type="Google" id="ProtNLM"/>
    </source>
</evidence>
<dbReference type="STRING" id="1802451.A3C82_02920"/>
<dbReference type="AlphaFoldDB" id="A0A1G2R535"/>
<evidence type="ECO:0000313" key="1">
    <source>
        <dbReference type="EMBL" id="OHA67970.1"/>
    </source>
</evidence>
<accession>A0A1G2R535</accession>
<dbReference type="InterPro" id="IPR011067">
    <property type="entry name" value="Plasmid_toxin/cell-grow_inhib"/>
</dbReference>
<proteinExistence type="predicted"/>
<reference evidence="1 2" key="1">
    <citation type="journal article" date="2016" name="Nat. Commun.">
        <title>Thousands of microbial genomes shed light on interconnected biogeochemical processes in an aquifer system.</title>
        <authorList>
            <person name="Anantharaman K."/>
            <person name="Brown C.T."/>
            <person name="Hug L.A."/>
            <person name="Sharon I."/>
            <person name="Castelle C.J."/>
            <person name="Probst A.J."/>
            <person name="Thomas B.C."/>
            <person name="Singh A."/>
            <person name="Wilkins M.J."/>
            <person name="Karaoz U."/>
            <person name="Brodie E.L."/>
            <person name="Williams K.H."/>
            <person name="Hubbard S.S."/>
            <person name="Banfield J.F."/>
        </authorList>
    </citation>
    <scope>NUCLEOTIDE SEQUENCE [LARGE SCALE GENOMIC DNA]</scope>
</reference>
<dbReference type="GO" id="GO:0003677">
    <property type="term" value="F:DNA binding"/>
    <property type="evidence" value="ECO:0007669"/>
    <property type="project" value="InterPro"/>
</dbReference>
<dbReference type="EMBL" id="MHTW01000001">
    <property type="protein sequence ID" value="OHA67970.1"/>
    <property type="molecule type" value="Genomic_DNA"/>
</dbReference>
<sequence length="148" mass="16986">MNLIIKRFLEWIGLKERLHNQAHKPPLVSEGDLWWVSVGENIGSEINGKSALFSRPAVILKKLTHSFYFIVPTTTQRKEGSWFVAFRHAGRDVVACLHQARAIDYRRLSTKLGTVDDEDYRRIVRGFEKLYIKKFPAISGEAAGKSRM</sequence>
<dbReference type="Pfam" id="PF02452">
    <property type="entry name" value="PemK_toxin"/>
    <property type="match status" value="1"/>
</dbReference>
<protein>
    <recommendedName>
        <fullName evidence="3">Toxin-antitoxin system protein</fullName>
    </recommendedName>
</protein>
<gene>
    <name evidence="1" type="ORF">A3C82_02920</name>
</gene>
<evidence type="ECO:0000313" key="2">
    <source>
        <dbReference type="Proteomes" id="UP000176901"/>
    </source>
</evidence>